<organism evidence="1 2">
    <name type="scientific">Vibrio phage ICP2_2011_A</name>
    <dbReference type="NCBI Taxonomy" id="1529057"/>
    <lineage>
        <taxon>Viruses</taxon>
        <taxon>Duplodnaviria</taxon>
        <taxon>Heunggongvirae</taxon>
        <taxon>Uroviricota</taxon>
        <taxon>Caudoviricetes</taxon>
        <taxon>Zobellviridae</taxon>
        <taxon>Icepovirus</taxon>
        <taxon>Icepovirus bengalense</taxon>
    </lineage>
</organism>
<accession>A0A076G559</accession>
<name>A0A076G559_9CAUD</name>
<proteinExistence type="predicted"/>
<evidence type="ECO:0000313" key="2">
    <source>
        <dbReference type="Proteomes" id="UP000028661"/>
    </source>
</evidence>
<dbReference type="EMBL" id="KM224878">
    <property type="protein sequence ID" value="AII27048.1"/>
    <property type="molecule type" value="Genomic_DNA"/>
</dbReference>
<gene>
    <name evidence="1" type="ORF">ICP22011A_004</name>
</gene>
<dbReference type="Proteomes" id="UP000028661">
    <property type="component" value="Segment"/>
</dbReference>
<sequence>MKRAILLLVMILFLLAPFHIRDGPTLGLSLIRCYDHKVYTSISSLQYKGIPLERILHIYDSSGFVDNSNTYSMRLNIVAAYLDAMGGTYAKRLEVCSN</sequence>
<evidence type="ECO:0000313" key="1">
    <source>
        <dbReference type="EMBL" id="AII27048.1"/>
    </source>
</evidence>
<reference evidence="2" key="1">
    <citation type="journal article" date="2014" name="Elife">
        <title>Evolutionary consequences of intra-patient phage predation on microbial populations.</title>
        <authorList>
            <person name="Seed K.D."/>
            <person name="Yen M."/>
            <person name="Shapiro B.J."/>
            <person name="Hilaire I.J."/>
            <person name="Charles R.C."/>
            <person name="Teng J.E."/>
            <person name="Ivers L.C."/>
            <person name="Boncy J."/>
            <person name="Harris J.B."/>
            <person name="Camilli A."/>
        </authorList>
    </citation>
    <scope>NUCLEOTIDE SEQUENCE [LARGE SCALE GENOMIC DNA]</scope>
</reference>
<protein>
    <submittedName>
        <fullName evidence="1">Uncharacterized protein</fullName>
    </submittedName>
</protein>